<sequence length="156" mass="17156">MKDEWKGLNLAELVDLLQPMPEPSPVSMVPQTAGWLWLAAALAACLAFAIWQVVKHRKKTAYRRQALKELTSCSNDPQQLAELLRRTALSAYSRSKVASLHGPEWLSFLDRTYGGTAFSDGPGKAIATAPYQDTSASSELKSLVQTWIRTHKGDAA</sequence>
<protein>
    <submittedName>
        <fullName evidence="2">DUF4381 domain-containing protein</fullName>
    </submittedName>
</protein>
<feature type="transmembrane region" description="Helical" evidence="1">
    <location>
        <begin position="34"/>
        <end position="54"/>
    </location>
</feature>
<evidence type="ECO:0000313" key="3">
    <source>
        <dbReference type="Proteomes" id="UP000615687"/>
    </source>
</evidence>
<dbReference type="Proteomes" id="UP000615687">
    <property type="component" value="Unassembled WGS sequence"/>
</dbReference>
<dbReference type="RefSeq" id="WP_192109957.1">
    <property type="nucleotide sequence ID" value="NZ_JACYXJ010000005.1"/>
</dbReference>
<evidence type="ECO:0000313" key="2">
    <source>
        <dbReference type="EMBL" id="MBD8877497.1"/>
    </source>
</evidence>
<reference evidence="2 3" key="1">
    <citation type="submission" date="2020-09" db="EMBL/GenBank/DDBJ databases">
        <title>The genome sequence of type strain Labrenzia polysiphoniae KACC 19711.</title>
        <authorList>
            <person name="Liu Y."/>
        </authorList>
    </citation>
    <scope>NUCLEOTIDE SEQUENCE [LARGE SCALE GENOMIC DNA]</scope>
    <source>
        <strain evidence="2 3">KACC 19711</strain>
    </source>
</reference>
<evidence type="ECO:0000256" key="1">
    <source>
        <dbReference type="SAM" id="Phobius"/>
    </source>
</evidence>
<keyword evidence="1" id="KW-0472">Membrane</keyword>
<keyword evidence="3" id="KW-1185">Reference proteome</keyword>
<dbReference type="EMBL" id="JACYXJ010000005">
    <property type="protein sequence ID" value="MBD8877497.1"/>
    <property type="molecule type" value="Genomic_DNA"/>
</dbReference>
<keyword evidence="1" id="KW-1133">Transmembrane helix</keyword>
<proteinExistence type="predicted"/>
<dbReference type="Pfam" id="PF14316">
    <property type="entry name" value="DUF4381"/>
    <property type="match status" value="1"/>
</dbReference>
<keyword evidence="1" id="KW-0812">Transmembrane</keyword>
<gene>
    <name evidence="2" type="ORF">IG617_14460</name>
</gene>
<name>A0ABR9CC78_9HYPH</name>
<comment type="caution">
    <text evidence="2">The sequence shown here is derived from an EMBL/GenBank/DDBJ whole genome shotgun (WGS) entry which is preliminary data.</text>
</comment>
<dbReference type="InterPro" id="IPR025489">
    <property type="entry name" value="DUF4381"/>
</dbReference>
<organism evidence="2 3">
    <name type="scientific">Roseibium polysiphoniae</name>
    <dbReference type="NCBI Taxonomy" id="2571221"/>
    <lineage>
        <taxon>Bacteria</taxon>
        <taxon>Pseudomonadati</taxon>
        <taxon>Pseudomonadota</taxon>
        <taxon>Alphaproteobacteria</taxon>
        <taxon>Hyphomicrobiales</taxon>
        <taxon>Stappiaceae</taxon>
        <taxon>Roseibium</taxon>
    </lineage>
</organism>
<accession>A0ABR9CC78</accession>